<dbReference type="PANTHER" id="PTHR43630:SF1">
    <property type="entry name" value="POLY-BETA-1,6-N-ACETYL-D-GLUCOSAMINE SYNTHASE"/>
    <property type="match status" value="1"/>
</dbReference>
<dbReference type="GO" id="GO:0005886">
    <property type="term" value="C:plasma membrane"/>
    <property type="evidence" value="ECO:0007669"/>
    <property type="project" value="UniProtKB-SubCell"/>
</dbReference>
<keyword evidence="7 10" id="KW-1133">Transmembrane helix</keyword>
<dbReference type="GO" id="GO:0043708">
    <property type="term" value="P:cell adhesion involved in biofilm formation"/>
    <property type="evidence" value="ECO:0007669"/>
    <property type="project" value="InterPro"/>
</dbReference>
<evidence type="ECO:0000256" key="8">
    <source>
        <dbReference type="ARBA" id="ARBA00023136"/>
    </source>
</evidence>
<dbReference type="NCBIfam" id="TIGR03937">
    <property type="entry name" value="PgaC_IcaA"/>
    <property type="match status" value="1"/>
</dbReference>
<evidence type="ECO:0000256" key="2">
    <source>
        <dbReference type="ARBA" id="ARBA00006739"/>
    </source>
</evidence>
<dbReference type="PATRIC" id="fig|1838286.3.peg.691"/>
<dbReference type="GO" id="GO:0008375">
    <property type="term" value="F:acetylglucosaminyltransferase activity"/>
    <property type="evidence" value="ECO:0007669"/>
    <property type="project" value="UniProtKB-UniRule"/>
</dbReference>
<dbReference type="InterPro" id="IPR023853">
    <property type="entry name" value="PGA_PgaC/IcaA"/>
</dbReference>
<dbReference type="EMBL" id="CP016094">
    <property type="protein sequence ID" value="AOS43632.1"/>
    <property type="molecule type" value="Genomic_DNA"/>
</dbReference>
<keyword evidence="4 10" id="KW-0328">Glycosyltransferase</keyword>
<evidence type="ECO:0000256" key="6">
    <source>
        <dbReference type="ARBA" id="ARBA00022692"/>
    </source>
</evidence>
<keyword evidence="12" id="KW-1185">Reference proteome</keyword>
<name>A0A1D8ARY5_9BACT</name>
<evidence type="ECO:0000256" key="7">
    <source>
        <dbReference type="ARBA" id="ARBA00022989"/>
    </source>
</evidence>
<dbReference type="Gene3D" id="3.90.550.10">
    <property type="entry name" value="Spore Coat Polysaccharide Biosynthesis Protein SpsA, Chain A"/>
    <property type="match status" value="1"/>
</dbReference>
<reference evidence="11 12" key="1">
    <citation type="submission" date="2016-06" db="EMBL/GenBank/DDBJ databases">
        <title>Three novel species with peptidoglycan cell walls form the new genus Lacunisphaera gen. nov. in the family Opitutaceae of the verrucomicrobial subdivision 4.</title>
        <authorList>
            <person name="Rast P."/>
            <person name="Gloeckner I."/>
            <person name="Jogler M."/>
            <person name="Boedeker C."/>
            <person name="Jeske O."/>
            <person name="Wiegand S."/>
            <person name="Reinhardt R."/>
            <person name="Schumann P."/>
            <person name="Rohde M."/>
            <person name="Spring S."/>
            <person name="Gloeckner F.O."/>
            <person name="Jogler C."/>
        </authorList>
    </citation>
    <scope>NUCLEOTIDE SEQUENCE [LARGE SCALE GENOMIC DNA]</scope>
    <source>
        <strain evidence="11 12">IG16b</strain>
    </source>
</reference>
<evidence type="ECO:0000256" key="4">
    <source>
        <dbReference type="ARBA" id="ARBA00022676"/>
    </source>
</evidence>
<dbReference type="Pfam" id="PF13641">
    <property type="entry name" value="Glyco_tranf_2_3"/>
    <property type="match status" value="1"/>
</dbReference>
<evidence type="ECO:0000256" key="1">
    <source>
        <dbReference type="ARBA" id="ARBA00004651"/>
    </source>
</evidence>
<dbReference type="Proteomes" id="UP000095228">
    <property type="component" value="Chromosome"/>
</dbReference>
<dbReference type="STRING" id="1838286.Verru16b_00684"/>
<keyword evidence="6 10" id="KW-0812">Transmembrane</keyword>
<dbReference type="CDD" id="cd06423">
    <property type="entry name" value="CESA_like"/>
    <property type="match status" value="1"/>
</dbReference>
<sequence>MNPLLESVQNFTFMYPFVMAFVWVLGGCLYYWRRERLLPPPHTEPELPALPMVSVLVPCYNEEVLVAETIAGLSALRYPNLEIIAINDGSKDRTGELLEQLRAQHPRLRVVHLAENRGKALALRTGALAARSEYLVCIDGDAILDPWCVHWMMREFLLRGNVGAVTGNPRIRNRATLLGRLQVGEFSSIVGLLKRAQMGYGRIFTVSGVVCGFRKRALADVGYWDPGQQTEDIDISWAMQTNGWRVRFAPNALCWILMPESLHGLWKQRLRWAVGGAQVFYKYLPRLFSRDVLPMWGILIDYCLSVVWALAFGMLIALWVLQISTGPEIDFGLPSPLPTLAGLLLSLVFLVQSSVSLAIDRRIEPGIFRHFIWLIWYPLAYWLLSAATTFVGFLKVTFGAKRRSGTWVSPDRGVGL</sequence>
<gene>
    <name evidence="11" type="primary">pgaC_1</name>
    <name evidence="11" type="ORF">Verru16b_00684</name>
</gene>
<dbReference type="PANTHER" id="PTHR43630">
    <property type="entry name" value="POLY-BETA-1,6-N-ACETYL-D-GLUCOSAMINE SYNTHASE"/>
    <property type="match status" value="1"/>
</dbReference>
<protein>
    <recommendedName>
        <fullName evidence="9 10">Poly-beta-1,6-N-acetyl-D-glucosamine synthase</fullName>
        <shortName evidence="10">Poly-beta-1,6-GlcNAc synthase</shortName>
        <ecNumber evidence="10">2.4.1.-</ecNumber>
    </recommendedName>
</protein>
<evidence type="ECO:0000313" key="11">
    <source>
        <dbReference type="EMBL" id="AOS43632.1"/>
    </source>
</evidence>
<feature type="transmembrane region" description="Helical" evidence="10">
    <location>
        <begin position="12"/>
        <end position="32"/>
    </location>
</feature>
<accession>A0A1D8ARY5</accession>
<dbReference type="SUPFAM" id="SSF53448">
    <property type="entry name" value="Nucleotide-diphospho-sugar transferases"/>
    <property type="match status" value="1"/>
</dbReference>
<dbReference type="KEGG" id="obg:Verru16b_00684"/>
<keyword evidence="3 10" id="KW-1003">Cell membrane</keyword>
<keyword evidence="8 10" id="KW-0472">Membrane</keyword>
<dbReference type="AlphaFoldDB" id="A0A1D8ARY5"/>
<proteinExistence type="inferred from homology"/>
<keyword evidence="5 10" id="KW-0808">Transferase</keyword>
<feature type="transmembrane region" description="Helical" evidence="10">
    <location>
        <begin position="340"/>
        <end position="359"/>
    </location>
</feature>
<evidence type="ECO:0000256" key="9">
    <source>
        <dbReference type="NCBIfam" id="TIGR03937"/>
    </source>
</evidence>
<feature type="transmembrane region" description="Helical" evidence="10">
    <location>
        <begin position="296"/>
        <end position="320"/>
    </location>
</feature>
<evidence type="ECO:0000256" key="3">
    <source>
        <dbReference type="ARBA" id="ARBA00022475"/>
    </source>
</evidence>
<feature type="transmembrane region" description="Helical" evidence="10">
    <location>
        <begin position="371"/>
        <end position="394"/>
    </location>
</feature>
<organism evidence="11 12">
    <name type="scientific">Lacunisphaera limnophila</name>
    <dbReference type="NCBI Taxonomy" id="1838286"/>
    <lineage>
        <taxon>Bacteria</taxon>
        <taxon>Pseudomonadati</taxon>
        <taxon>Verrucomicrobiota</taxon>
        <taxon>Opitutia</taxon>
        <taxon>Opitutales</taxon>
        <taxon>Opitutaceae</taxon>
        <taxon>Lacunisphaera</taxon>
    </lineage>
</organism>
<dbReference type="OrthoDB" id="9768769at2"/>
<evidence type="ECO:0000313" key="12">
    <source>
        <dbReference type="Proteomes" id="UP000095228"/>
    </source>
</evidence>
<evidence type="ECO:0000256" key="5">
    <source>
        <dbReference type="ARBA" id="ARBA00022679"/>
    </source>
</evidence>
<dbReference type="InterPro" id="IPR029044">
    <property type="entry name" value="Nucleotide-diphossugar_trans"/>
</dbReference>
<dbReference type="RefSeq" id="WP_069960962.1">
    <property type="nucleotide sequence ID" value="NZ_CP016094.1"/>
</dbReference>
<comment type="similarity">
    <text evidence="2 10">Belongs to the glycosyltransferase 2 family.</text>
</comment>
<dbReference type="EC" id="2.4.1.-" evidence="10"/>
<evidence type="ECO:0000256" key="10">
    <source>
        <dbReference type="RuleBase" id="RU364028"/>
    </source>
</evidence>
<comment type="subcellular location">
    <subcellularLocation>
        <location evidence="1 10">Cell membrane</location>
        <topology evidence="1 10">Multi-pass membrane protein</topology>
    </subcellularLocation>
</comment>